<dbReference type="EMBL" id="PCMW01000013">
    <property type="protein sequence ID" value="PDS26536.1"/>
    <property type="molecule type" value="Genomic_DNA"/>
</dbReference>
<dbReference type="Proteomes" id="UP000220828">
    <property type="component" value="Unassembled WGS sequence"/>
</dbReference>
<comment type="caution">
    <text evidence="2">The sequence shown here is derived from an EMBL/GenBank/DDBJ whole genome shotgun (WGS) entry which is preliminary data.</text>
</comment>
<feature type="transmembrane region" description="Helical" evidence="1">
    <location>
        <begin position="26"/>
        <end position="42"/>
    </location>
</feature>
<evidence type="ECO:0000256" key="1">
    <source>
        <dbReference type="SAM" id="Phobius"/>
    </source>
</evidence>
<keyword evidence="1" id="KW-1133">Transmembrane helix</keyword>
<dbReference type="RefSeq" id="WP_097553401.1">
    <property type="nucleotide sequence ID" value="NZ_PCMW01000013.1"/>
</dbReference>
<feature type="transmembrane region" description="Helical" evidence="1">
    <location>
        <begin position="48"/>
        <end position="64"/>
    </location>
</feature>
<dbReference type="OrthoDB" id="713928at2"/>
<protein>
    <recommendedName>
        <fullName evidence="4">FUSC family protein</fullName>
    </recommendedName>
</protein>
<sequence>MQEDNLSALNDAELLKAFKKMKSTQITNAILIGFLIGVGLYSTVKKGIGFFTFFPLFFVLILLNQNKKSKINEKYKAYKNEVKLRNLY</sequence>
<accession>A0A2H3KED6</accession>
<dbReference type="AlphaFoldDB" id="A0A2H3KED6"/>
<gene>
    <name evidence="2" type="ORF">B0A77_02235</name>
</gene>
<evidence type="ECO:0000313" key="3">
    <source>
        <dbReference type="Proteomes" id="UP000220828"/>
    </source>
</evidence>
<keyword evidence="1" id="KW-0812">Transmembrane</keyword>
<name>A0A2H3KED6_9FLAO</name>
<proteinExistence type="predicted"/>
<keyword evidence="1" id="KW-0472">Membrane</keyword>
<reference evidence="2 3" key="1">
    <citation type="submission" date="2017-09" db="EMBL/GenBank/DDBJ databases">
        <title>Whole genomes of Flavobacteriaceae.</title>
        <authorList>
            <person name="Stine C."/>
            <person name="Li C."/>
            <person name="Tadesse D."/>
        </authorList>
    </citation>
    <scope>NUCLEOTIDE SEQUENCE [LARGE SCALE GENOMIC DNA]</scope>
    <source>
        <strain evidence="2 3">ATCC 35036</strain>
    </source>
</reference>
<evidence type="ECO:0008006" key="4">
    <source>
        <dbReference type="Google" id="ProtNLM"/>
    </source>
</evidence>
<evidence type="ECO:0000313" key="2">
    <source>
        <dbReference type="EMBL" id="PDS26536.1"/>
    </source>
</evidence>
<organism evidence="2 3">
    <name type="scientific">Flavobacterium branchiophilum</name>
    <dbReference type="NCBI Taxonomy" id="55197"/>
    <lineage>
        <taxon>Bacteria</taxon>
        <taxon>Pseudomonadati</taxon>
        <taxon>Bacteroidota</taxon>
        <taxon>Flavobacteriia</taxon>
        <taxon>Flavobacteriales</taxon>
        <taxon>Flavobacteriaceae</taxon>
        <taxon>Flavobacterium</taxon>
    </lineage>
</organism>